<dbReference type="InterPro" id="IPR018223">
    <property type="entry name" value="Arginosuc_synth_CS"/>
</dbReference>
<dbReference type="EMBL" id="AUZX01016239">
    <property type="protein sequence ID" value="EQD26189.1"/>
    <property type="molecule type" value="Genomic_DNA"/>
</dbReference>
<dbReference type="AlphaFoldDB" id="T0ZB45"/>
<sequence>MEKHLGNSPMKVVLAYSGGLDTSVIITWLKETYGCSVVAFCADLGQGE</sequence>
<dbReference type="GO" id="GO:0000053">
    <property type="term" value="P:argininosuccinate metabolic process"/>
    <property type="evidence" value="ECO:0007669"/>
    <property type="project" value="TreeGrafter"/>
</dbReference>
<evidence type="ECO:0000313" key="5">
    <source>
        <dbReference type="EMBL" id="EQD26189.1"/>
    </source>
</evidence>
<dbReference type="Gene3D" id="3.40.50.620">
    <property type="entry name" value="HUPs"/>
    <property type="match status" value="1"/>
</dbReference>
<dbReference type="GO" id="GO:0000050">
    <property type="term" value="P:urea cycle"/>
    <property type="evidence" value="ECO:0007669"/>
    <property type="project" value="TreeGrafter"/>
</dbReference>
<dbReference type="GO" id="GO:0005524">
    <property type="term" value="F:ATP binding"/>
    <property type="evidence" value="ECO:0007669"/>
    <property type="project" value="UniProtKB-KW"/>
</dbReference>
<dbReference type="PANTHER" id="PTHR11587:SF2">
    <property type="entry name" value="ARGININOSUCCINATE SYNTHASE"/>
    <property type="match status" value="1"/>
</dbReference>
<dbReference type="InterPro" id="IPR001518">
    <property type="entry name" value="Arginosuc_synth"/>
</dbReference>
<protein>
    <submittedName>
        <fullName evidence="5">Argininosuccinate synthase</fullName>
        <ecNumber evidence="5">6.3.4.5</ecNumber>
    </submittedName>
</protein>
<name>T0ZB45_9ZZZZ</name>
<dbReference type="EC" id="6.3.4.5" evidence="5"/>
<comment type="caution">
    <text evidence="5">The sequence shown here is derived from an EMBL/GenBank/DDBJ whole genome shotgun (WGS) entry which is preliminary data.</text>
</comment>
<feature type="domain" description="Arginosuccinate synthase-like N-terminal" evidence="4">
    <location>
        <begin position="11"/>
        <end position="48"/>
    </location>
</feature>
<accession>T0ZB45</accession>
<gene>
    <name evidence="5" type="ORF">B1A_21964</name>
</gene>
<dbReference type="Pfam" id="PF00764">
    <property type="entry name" value="Arginosuc_synth"/>
    <property type="match status" value="1"/>
</dbReference>
<evidence type="ECO:0000259" key="4">
    <source>
        <dbReference type="Pfam" id="PF00764"/>
    </source>
</evidence>
<organism evidence="5">
    <name type="scientific">mine drainage metagenome</name>
    <dbReference type="NCBI Taxonomy" id="410659"/>
    <lineage>
        <taxon>unclassified sequences</taxon>
        <taxon>metagenomes</taxon>
        <taxon>ecological metagenomes</taxon>
    </lineage>
</organism>
<keyword evidence="2" id="KW-0547">Nucleotide-binding</keyword>
<dbReference type="GO" id="GO:0005737">
    <property type="term" value="C:cytoplasm"/>
    <property type="evidence" value="ECO:0007669"/>
    <property type="project" value="TreeGrafter"/>
</dbReference>
<evidence type="ECO:0000256" key="1">
    <source>
        <dbReference type="ARBA" id="ARBA00022598"/>
    </source>
</evidence>
<evidence type="ECO:0000256" key="3">
    <source>
        <dbReference type="ARBA" id="ARBA00022840"/>
    </source>
</evidence>
<dbReference type="PROSITE" id="PS00564">
    <property type="entry name" value="ARGININOSUCCIN_SYN_1"/>
    <property type="match status" value="1"/>
</dbReference>
<keyword evidence="3" id="KW-0067">ATP-binding</keyword>
<reference evidence="5" key="1">
    <citation type="submission" date="2013-08" db="EMBL/GenBank/DDBJ databases">
        <authorList>
            <person name="Mendez C."/>
            <person name="Richter M."/>
            <person name="Ferrer M."/>
            <person name="Sanchez J."/>
        </authorList>
    </citation>
    <scope>NUCLEOTIDE SEQUENCE</scope>
</reference>
<dbReference type="SUPFAM" id="SSF52402">
    <property type="entry name" value="Adenine nucleotide alpha hydrolases-like"/>
    <property type="match status" value="1"/>
</dbReference>
<evidence type="ECO:0000256" key="2">
    <source>
        <dbReference type="ARBA" id="ARBA00022741"/>
    </source>
</evidence>
<dbReference type="GO" id="GO:0006526">
    <property type="term" value="P:L-arginine biosynthetic process"/>
    <property type="evidence" value="ECO:0007669"/>
    <property type="project" value="InterPro"/>
</dbReference>
<dbReference type="InterPro" id="IPR048267">
    <property type="entry name" value="Arginosuc_syn_N"/>
</dbReference>
<dbReference type="InterPro" id="IPR014729">
    <property type="entry name" value="Rossmann-like_a/b/a_fold"/>
</dbReference>
<dbReference type="GO" id="GO:0004055">
    <property type="term" value="F:argininosuccinate synthase activity"/>
    <property type="evidence" value="ECO:0007669"/>
    <property type="project" value="UniProtKB-EC"/>
</dbReference>
<dbReference type="PANTHER" id="PTHR11587">
    <property type="entry name" value="ARGININOSUCCINATE SYNTHASE"/>
    <property type="match status" value="1"/>
</dbReference>
<reference evidence="5" key="2">
    <citation type="journal article" date="2014" name="ISME J.">
        <title>Microbial stratification in low pH oxic and suboxic macroscopic growths along an acid mine drainage.</title>
        <authorList>
            <person name="Mendez-Garcia C."/>
            <person name="Mesa V."/>
            <person name="Sprenger R.R."/>
            <person name="Richter M."/>
            <person name="Diez M.S."/>
            <person name="Solano J."/>
            <person name="Bargiela R."/>
            <person name="Golyshina O.V."/>
            <person name="Manteca A."/>
            <person name="Ramos J.L."/>
            <person name="Gallego J.R."/>
            <person name="Llorente I."/>
            <person name="Martins Dos Santos V.A."/>
            <person name="Jensen O.N."/>
            <person name="Pelaez A.I."/>
            <person name="Sanchez J."/>
            <person name="Ferrer M."/>
        </authorList>
    </citation>
    <scope>NUCLEOTIDE SEQUENCE</scope>
</reference>
<proteinExistence type="predicted"/>
<keyword evidence="1 5" id="KW-0436">Ligase</keyword>
<feature type="non-terminal residue" evidence="5">
    <location>
        <position position="48"/>
    </location>
</feature>